<keyword evidence="1" id="KW-0812">Transmembrane</keyword>
<keyword evidence="1" id="KW-0472">Membrane</keyword>
<dbReference type="EnsemblMetazoa" id="ISCW000582-RA">
    <property type="protein sequence ID" value="ISCW000582-PA"/>
    <property type="gene ID" value="ISCW000582"/>
</dbReference>
<organism>
    <name type="scientific">Ixodes scapularis</name>
    <name type="common">Black-legged tick</name>
    <name type="synonym">Deer tick</name>
    <dbReference type="NCBI Taxonomy" id="6945"/>
    <lineage>
        <taxon>Eukaryota</taxon>
        <taxon>Metazoa</taxon>
        <taxon>Ecdysozoa</taxon>
        <taxon>Arthropoda</taxon>
        <taxon>Chelicerata</taxon>
        <taxon>Arachnida</taxon>
        <taxon>Acari</taxon>
        <taxon>Parasitiformes</taxon>
        <taxon>Ixodida</taxon>
        <taxon>Ixodoidea</taxon>
        <taxon>Ixodidae</taxon>
        <taxon>Ixodinae</taxon>
        <taxon>Ixodes</taxon>
    </lineage>
</organism>
<dbReference type="PANTHER" id="PTHR35385">
    <property type="entry name" value="PROTEIN B, PUTATIVE-RELATED-RELATED"/>
    <property type="match status" value="1"/>
</dbReference>
<dbReference type="Proteomes" id="UP000001555">
    <property type="component" value="Unassembled WGS sequence"/>
</dbReference>
<evidence type="ECO:0000313" key="3">
    <source>
        <dbReference type="EnsemblMetazoa" id="ISCW000582-PA"/>
    </source>
</evidence>
<keyword evidence="1" id="KW-1133">Transmembrane helix</keyword>
<dbReference type="AlphaFoldDB" id="B7P6S4"/>
<dbReference type="HOGENOM" id="CLU_790583_0_0_1"/>
<dbReference type="OrthoDB" id="6597347at2759"/>
<gene>
    <name evidence="2" type="ORF">IscW_ISCW000582</name>
</gene>
<dbReference type="VEuPathDB" id="VectorBase:ISCI000582"/>
<evidence type="ECO:0000313" key="4">
    <source>
        <dbReference type="Proteomes" id="UP000001555"/>
    </source>
</evidence>
<reference evidence="2 4" key="1">
    <citation type="submission" date="2008-03" db="EMBL/GenBank/DDBJ databases">
        <title>Annotation of Ixodes scapularis.</title>
        <authorList>
            <consortium name="Ixodes scapularis Genome Project Consortium"/>
            <person name="Caler E."/>
            <person name="Hannick L.I."/>
            <person name="Bidwell S."/>
            <person name="Joardar V."/>
            <person name="Thiagarajan M."/>
            <person name="Amedeo P."/>
            <person name="Galinsky K.J."/>
            <person name="Schobel S."/>
            <person name="Inman J."/>
            <person name="Hostetler J."/>
            <person name="Miller J."/>
            <person name="Hammond M."/>
            <person name="Megy K."/>
            <person name="Lawson D."/>
            <person name="Kodira C."/>
            <person name="Sutton G."/>
            <person name="Meyer J."/>
            <person name="Hill C.A."/>
            <person name="Birren B."/>
            <person name="Nene V."/>
            <person name="Collins F."/>
            <person name="Alarcon-Chaidez F."/>
            <person name="Wikel S."/>
            <person name="Strausberg R."/>
        </authorList>
    </citation>
    <scope>NUCLEOTIDE SEQUENCE [LARGE SCALE GENOMIC DNA]</scope>
    <source>
        <strain evidence="4">Wikel</strain>
        <strain evidence="2">Wikel colony</strain>
    </source>
</reference>
<feature type="transmembrane region" description="Helical" evidence="1">
    <location>
        <begin position="203"/>
        <end position="229"/>
    </location>
</feature>
<dbReference type="PANTHER" id="PTHR35385:SF2">
    <property type="entry name" value="PROTEIN B, PUTATIVE-RELATED"/>
    <property type="match status" value="1"/>
</dbReference>
<name>B7P6S4_IXOSC</name>
<keyword evidence="4" id="KW-1185">Reference proteome</keyword>
<proteinExistence type="predicted"/>
<accession>B7P6S4</accession>
<dbReference type="STRING" id="6945.B7P6S4"/>
<dbReference type="InParanoid" id="B7P6S4"/>
<reference evidence="3" key="2">
    <citation type="submission" date="2020-05" db="UniProtKB">
        <authorList>
            <consortium name="EnsemblMetazoa"/>
        </authorList>
    </citation>
    <scope>IDENTIFICATION</scope>
    <source>
        <strain evidence="3">wikel</strain>
    </source>
</reference>
<dbReference type="EMBL" id="ABJB010523737">
    <property type="status" value="NOT_ANNOTATED_CDS"/>
    <property type="molecule type" value="Genomic_DNA"/>
</dbReference>
<sequence>MVFHQKWVCHRSSRYKTTGRHSTGCPAFVDIKVKKVSRDTKRRDPFLKRATPLAAVVKLGQHHNHSLDDAEAKRLLRSTPDTRALFLGYFRDGLTVAKAMALHREKLSAEDNALERLASNALNPNSNVVYHWYKLWRKQLSSEQDPTVKLDEKAASYLRLGVDIKTAKSGDGSCWAISVVTKIMRRTQQLDAARETIFLDSTFLVTAASTLTMFLAATGAGAIPLAVVLHGPRGMESYATAFGLLKRSYPLCFGGAPQARNVGLSAQAPRAFVTSPSSAEKEALNTCWPGVSQLLYPLDVVQAEWDWLSAAGNKVGQEERLDLMAAFQKCMYIVKDEVHWRRWRGVCVWMR</sequence>
<evidence type="ECO:0000313" key="2">
    <source>
        <dbReference type="EMBL" id="EEC02296.1"/>
    </source>
</evidence>
<dbReference type="PaxDb" id="6945-B7P6S4"/>
<dbReference type="VEuPathDB" id="VectorBase:ISCW000582"/>
<evidence type="ECO:0000256" key="1">
    <source>
        <dbReference type="SAM" id="Phobius"/>
    </source>
</evidence>
<dbReference type="VEuPathDB" id="VectorBase:ISCP_007285"/>
<dbReference type="EMBL" id="ABJB010318540">
    <property type="status" value="NOT_ANNOTATED_CDS"/>
    <property type="molecule type" value="Genomic_DNA"/>
</dbReference>
<dbReference type="EMBL" id="ABJB010293098">
    <property type="status" value="NOT_ANNOTATED_CDS"/>
    <property type="molecule type" value="Genomic_DNA"/>
</dbReference>
<protein>
    <submittedName>
        <fullName evidence="2 3">Uncharacterized protein</fullName>
    </submittedName>
</protein>
<dbReference type="EMBL" id="DS647612">
    <property type="protein sequence ID" value="EEC02296.1"/>
    <property type="molecule type" value="Genomic_DNA"/>
</dbReference>